<feature type="domain" description="3-keto-alpha-glucoside-1,2-lyase/3-keto-2-hydroxy-glucal hydratase" evidence="2">
    <location>
        <begin position="27"/>
        <end position="214"/>
    </location>
</feature>
<keyword evidence="1" id="KW-0732">Signal</keyword>
<keyword evidence="4" id="KW-1185">Reference proteome</keyword>
<evidence type="ECO:0000259" key="2">
    <source>
        <dbReference type="Pfam" id="PF06439"/>
    </source>
</evidence>
<proteinExistence type="predicted"/>
<accession>A0A344TR62</accession>
<dbReference type="InterPro" id="IPR010496">
    <property type="entry name" value="AL/BT2_dom"/>
</dbReference>
<dbReference type="GO" id="GO:0016787">
    <property type="term" value="F:hydrolase activity"/>
    <property type="evidence" value="ECO:0007669"/>
    <property type="project" value="InterPro"/>
</dbReference>
<reference evidence="3 4" key="1">
    <citation type="submission" date="2018-07" db="EMBL/GenBank/DDBJ databases">
        <title>Genome sequencing of Runella.</title>
        <authorList>
            <person name="Baek M.-G."/>
            <person name="Yi H."/>
        </authorList>
    </citation>
    <scope>NUCLEOTIDE SEQUENCE [LARGE SCALE GENOMIC DNA]</scope>
    <source>
        <strain evidence="3 4">HYN0085</strain>
    </source>
</reference>
<evidence type="ECO:0000256" key="1">
    <source>
        <dbReference type="SAM" id="SignalP"/>
    </source>
</evidence>
<evidence type="ECO:0000313" key="4">
    <source>
        <dbReference type="Proteomes" id="UP000251993"/>
    </source>
</evidence>
<dbReference type="OrthoDB" id="9806233at2"/>
<gene>
    <name evidence="3" type="ORF">DR864_27045</name>
</gene>
<name>A0A344TR62_9BACT</name>
<protein>
    <submittedName>
        <fullName evidence="3">DUF1080 domain-containing protein</fullName>
    </submittedName>
</protein>
<dbReference type="Proteomes" id="UP000251993">
    <property type="component" value="Chromosome"/>
</dbReference>
<sequence>MKKTLFAIFTLLILHSFDAVQAQKAAWTSLFDGKTLKGWKQLNGQAKYEVKDGVIVGTAVANTPNSFLTTEKDYGDFIFECEVNVDEGLNSGIQFRSLSKPDYNNGRVHGYQTEIDATDRDLSGGIYDEARRGWLYVPEVNPKSRGVFLRNNQWNKYRIEAIGTSLRTFVNGVEISHVIDDMTLSGFICLQVHSIGNRKEDEGKQVRWRNVRIQTTNLQPTPASTVRIENWIPNTVSEPEKALGIRLLWDGKTTNGWRGAYKTEFPKGGWNIKDGVLSVDKGNGAESTNGGDILTTEKFGAFELTFDFKLTEGANSGVKYFVNELLQYTHEFQPGEPMTVPADYIKKGSAIGLEFQVLDDAKHPDAKMGAGGNRTIGSLYDLIPADKTGYRRGAVKKIGDWNQGRIVVYPNNHVEHYLNGFKVVEYNRNSDFYKALVQRSKYAVWGDKFGSAPKGPILLQDHGDLVMYRSIKIRELK</sequence>
<evidence type="ECO:0000313" key="3">
    <source>
        <dbReference type="EMBL" id="AXE21133.1"/>
    </source>
</evidence>
<feature type="chain" id="PRO_5016749593" evidence="1">
    <location>
        <begin position="23"/>
        <end position="477"/>
    </location>
</feature>
<dbReference type="AlphaFoldDB" id="A0A344TR62"/>
<dbReference type="RefSeq" id="WP_114069894.1">
    <property type="nucleotide sequence ID" value="NZ_CP030850.1"/>
</dbReference>
<dbReference type="EMBL" id="CP030850">
    <property type="protein sequence ID" value="AXE21133.1"/>
    <property type="molecule type" value="Genomic_DNA"/>
</dbReference>
<dbReference type="Pfam" id="PF06439">
    <property type="entry name" value="3keto-disac_hyd"/>
    <property type="match status" value="2"/>
</dbReference>
<organism evidence="3 4">
    <name type="scientific">Runella rosea</name>
    <dbReference type="NCBI Taxonomy" id="2259595"/>
    <lineage>
        <taxon>Bacteria</taxon>
        <taxon>Pseudomonadati</taxon>
        <taxon>Bacteroidota</taxon>
        <taxon>Cytophagia</taxon>
        <taxon>Cytophagales</taxon>
        <taxon>Spirosomataceae</taxon>
        <taxon>Runella</taxon>
    </lineage>
</organism>
<feature type="signal peptide" evidence="1">
    <location>
        <begin position="1"/>
        <end position="22"/>
    </location>
</feature>
<dbReference type="KEGG" id="run:DR864_27045"/>
<feature type="domain" description="3-keto-alpha-glucoside-1,2-lyase/3-keto-2-hydroxy-glucal hydratase" evidence="2">
    <location>
        <begin position="246"/>
        <end position="474"/>
    </location>
</feature>
<dbReference type="Gene3D" id="2.60.120.560">
    <property type="entry name" value="Exo-inulinase, domain 1"/>
    <property type="match status" value="2"/>
</dbReference>